<dbReference type="EMBL" id="CACRZD030000009">
    <property type="protein sequence ID" value="CAA6664780.1"/>
    <property type="molecule type" value="Genomic_DNA"/>
</dbReference>
<dbReference type="InterPro" id="IPR046960">
    <property type="entry name" value="PPR_At4g14850-like_plant"/>
</dbReference>
<dbReference type="InterPro" id="IPR046848">
    <property type="entry name" value="E_motif"/>
</dbReference>
<dbReference type="AlphaFoldDB" id="A0A7I8J3W9"/>
<evidence type="ECO:0000313" key="4">
    <source>
        <dbReference type="Proteomes" id="UP001189122"/>
    </source>
</evidence>
<protein>
    <submittedName>
        <fullName evidence="3">Uncharacterized protein</fullName>
    </submittedName>
</protein>
<dbReference type="SUPFAM" id="SSF48452">
    <property type="entry name" value="TPR-like"/>
    <property type="match status" value="1"/>
</dbReference>
<evidence type="ECO:0000256" key="2">
    <source>
        <dbReference type="PROSITE-ProRule" id="PRU00708"/>
    </source>
</evidence>
<name>A0A7I8J3W9_SPIIN</name>
<keyword evidence="1" id="KW-0677">Repeat</keyword>
<dbReference type="EMBL" id="LR743596">
    <property type="protein sequence ID" value="CAA2625402.1"/>
    <property type="molecule type" value="Genomic_DNA"/>
</dbReference>
<dbReference type="Proteomes" id="UP001189122">
    <property type="component" value="Unassembled WGS sequence"/>
</dbReference>
<dbReference type="GO" id="GO:0003723">
    <property type="term" value="F:RNA binding"/>
    <property type="evidence" value="ECO:0007669"/>
    <property type="project" value="InterPro"/>
</dbReference>
<dbReference type="PANTHER" id="PTHR47926">
    <property type="entry name" value="PENTATRICOPEPTIDE REPEAT-CONTAINING PROTEIN"/>
    <property type="match status" value="1"/>
</dbReference>
<proteinExistence type="predicted"/>
<sequence length="146" mass="16376">MLSVLVNDRNLGGAMEVFERMEERNTSSWNYVLMGCMKEGLKDEAFSLFHRMLGICANIPSVDMGKQLHACIPDASTWGALLGACRIHGDVNVARLAASKLLELDPKNAAHYILMYNVYEAAGRWVEAEEINEMMRKGKKSDLPRK</sequence>
<dbReference type="Pfam" id="PF01535">
    <property type="entry name" value="PPR"/>
    <property type="match status" value="2"/>
</dbReference>
<reference evidence="3 4" key="1">
    <citation type="submission" date="2019-12" db="EMBL/GenBank/DDBJ databases">
        <authorList>
            <person name="Scholz U."/>
            <person name="Mascher M."/>
            <person name="Fiebig A."/>
        </authorList>
    </citation>
    <scope>NUCLEOTIDE SEQUENCE</scope>
</reference>
<dbReference type="GO" id="GO:0009451">
    <property type="term" value="P:RNA modification"/>
    <property type="evidence" value="ECO:0007669"/>
    <property type="project" value="InterPro"/>
</dbReference>
<evidence type="ECO:0000256" key="1">
    <source>
        <dbReference type="ARBA" id="ARBA00022737"/>
    </source>
</evidence>
<dbReference type="Gene3D" id="1.25.40.10">
    <property type="entry name" value="Tetratricopeptide repeat domain"/>
    <property type="match status" value="1"/>
</dbReference>
<dbReference type="InterPro" id="IPR011990">
    <property type="entry name" value="TPR-like_helical_dom_sf"/>
</dbReference>
<gene>
    <name evidence="3" type="ORF">SI7747_09011169</name>
</gene>
<dbReference type="Pfam" id="PF20431">
    <property type="entry name" value="E_motif"/>
    <property type="match status" value="1"/>
</dbReference>
<dbReference type="PROSITE" id="PS51375">
    <property type="entry name" value="PPR"/>
    <property type="match status" value="1"/>
</dbReference>
<keyword evidence="4" id="KW-1185">Reference proteome</keyword>
<accession>A0A7I8J3W9</accession>
<evidence type="ECO:0000313" key="3">
    <source>
        <dbReference type="EMBL" id="CAA2625402.1"/>
    </source>
</evidence>
<dbReference type="InterPro" id="IPR002885">
    <property type="entry name" value="PPR_rpt"/>
</dbReference>
<feature type="repeat" description="PPR" evidence="2">
    <location>
        <begin position="25"/>
        <end position="55"/>
    </location>
</feature>
<dbReference type="NCBIfam" id="TIGR00756">
    <property type="entry name" value="PPR"/>
    <property type="match status" value="1"/>
</dbReference>
<organism evidence="3">
    <name type="scientific">Spirodela intermedia</name>
    <name type="common">Intermediate duckweed</name>
    <dbReference type="NCBI Taxonomy" id="51605"/>
    <lineage>
        <taxon>Eukaryota</taxon>
        <taxon>Viridiplantae</taxon>
        <taxon>Streptophyta</taxon>
        <taxon>Embryophyta</taxon>
        <taxon>Tracheophyta</taxon>
        <taxon>Spermatophyta</taxon>
        <taxon>Magnoliopsida</taxon>
        <taxon>Liliopsida</taxon>
        <taxon>Araceae</taxon>
        <taxon>Lemnoideae</taxon>
        <taxon>Spirodela</taxon>
    </lineage>
</organism>
<dbReference type="PANTHER" id="PTHR47926:SF347">
    <property type="entry name" value="PENTATRICOPEPTIDE REPEAT-CONTAINING PROTEIN"/>
    <property type="match status" value="1"/>
</dbReference>